<dbReference type="Proteomes" id="UP001597145">
    <property type="component" value="Unassembled WGS sequence"/>
</dbReference>
<comment type="caution">
    <text evidence="2">The sequence shown here is derived from an EMBL/GenBank/DDBJ whole genome shotgun (WGS) entry which is preliminary data.</text>
</comment>
<evidence type="ECO:0000256" key="1">
    <source>
        <dbReference type="SAM" id="MobiDB-lite"/>
    </source>
</evidence>
<evidence type="ECO:0000313" key="3">
    <source>
        <dbReference type="Proteomes" id="UP001597145"/>
    </source>
</evidence>
<gene>
    <name evidence="2" type="ORF">ACFSCY_19460</name>
</gene>
<dbReference type="EMBL" id="JBHUCP010000014">
    <property type="protein sequence ID" value="MFD1531617.1"/>
    <property type="molecule type" value="Genomic_DNA"/>
</dbReference>
<feature type="region of interest" description="Disordered" evidence="1">
    <location>
        <begin position="1"/>
        <end position="43"/>
    </location>
</feature>
<organism evidence="2 3">
    <name type="scientific">Pseudonocardia aurantiaca</name>
    <dbReference type="NCBI Taxonomy" id="75290"/>
    <lineage>
        <taxon>Bacteria</taxon>
        <taxon>Bacillati</taxon>
        <taxon>Actinomycetota</taxon>
        <taxon>Actinomycetes</taxon>
        <taxon>Pseudonocardiales</taxon>
        <taxon>Pseudonocardiaceae</taxon>
        <taxon>Pseudonocardia</taxon>
    </lineage>
</organism>
<proteinExistence type="predicted"/>
<accession>A0ABW4FMK8</accession>
<sequence length="43" mass="4890">MPGLPMLTFGVLQADRDKPPDEPQPWLLRTNDPGLREIPALHR</sequence>
<name>A0ABW4FMK8_9PSEU</name>
<keyword evidence="3" id="KW-1185">Reference proteome</keyword>
<reference evidence="3" key="1">
    <citation type="journal article" date="2019" name="Int. J. Syst. Evol. Microbiol.">
        <title>The Global Catalogue of Microorganisms (GCM) 10K type strain sequencing project: providing services to taxonomists for standard genome sequencing and annotation.</title>
        <authorList>
            <consortium name="The Broad Institute Genomics Platform"/>
            <consortium name="The Broad Institute Genome Sequencing Center for Infectious Disease"/>
            <person name="Wu L."/>
            <person name="Ma J."/>
        </authorList>
    </citation>
    <scope>NUCLEOTIDE SEQUENCE [LARGE SCALE GENOMIC DNA]</scope>
    <source>
        <strain evidence="3">JCM 12165</strain>
    </source>
</reference>
<protein>
    <submittedName>
        <fullName evidence="2">Uncharacterized protein</fullName>
    </submittedName>
</protein>
<evidence type="ECO:0000313" key="2">
    <source>
        <dbReference type="EMBL" id="MFD1531617.1"/>
    </source>
</evidence>